<dbReference type="KEGG" id="gfl:GRFL_3612"/>
<dbReference type="Gene3D" id="4.10.1080.10">
    <property type="entry name" value="TSP type-3 repeat"/>
    <property type="match status" value="1"/>
</dbReference>
<protein>
    <submittedName>
        <fullName evidence="2">Calcium-binding protein</fullName>
    </submittedName>
</protein>
<dbReference type="OrthoDB" id="1159446at2"/>
<feature type="compositionally biased region" description="Polar residues" evidence="1">
    <location>
        <begin position="253"/>
        <end position="263"/>
    </location>
</feature>
<dbReference type="PROSITE" id="PS51257">
    <property type="entry name" value="PROKAR_LIPOPROTEIN"/>
    <property type="match status" value="1"/>
</dbReference>
<feature type="compositionally biased region" description="Acidic residues" evidence="1">
    <location>
        <begin position="207"/>
        <end position="223"/>
    </location>
</feature>
<feature type="region of interest" description="Disordered" evidence="1">
    <location>
        <begin position="207"/>
        <end position="267"/>
    </location>
</feature>
<evidence type="ECO:0000256" key="1">
    <source>
        <dbReference type="SAM" id="MobiDB-lite"/>
    </source>
</evidence>
<sequence>MKRVIFPIFIVMLFAACDDGEIVVDNLDFEDSTVDFCDGPGNSKDVIYAYKNDGSFESFSVEINNGILETNENGQIIPPEEETLQVNLNTEGLATYRIYNTEVPSDYFCSVVPPSNIQITQEWISGDGAKMFIQKYATDIAANADADGDGLTNLEENFQEEQDTDEDGIPDYLDVDDDNDNVYTSRELEGSDTDPVVVINGKEFLDTDEDGIPDYLDEDDDNDGIPTRNEVNPGETRPENLQSTEEKADYRNAEQTGNNNPNETYRDHDINRDYSYVITITGLELTRTNQSDAESLKFGVPFNMGSFSETNVPQTLCPYDTCPEEEPTETTGSQN</sequence>
<dbReference type="AlphaFoldDB" id="A0A1L7I9Q1"/>
<accession>A0A1L7I9Q1</accession>
<dbReference type="SUPFAM" id="SSF103647">
    <property type="entry name" value="TSP type-3 repeat"/>
    <property type="match status" value="1"/>
</dbReference>
<dbReference type="PANTHER" id="PTHR10199">
    <property type="entry name" value="THROMBOSPONDIN"/>
    <property type="match status" value="1"/>
</dbReference>
<proteinExistence type="predicted"/>
<evidence type="ECO:0000313" key="2">
    <source>
        <dbReference type="EMBL" id="APU70336.1"/>
    </source>
</evidence>
<dbReference type="PANTHER" id="PTHR10199:SF100">
    <property type="entry name" value="THROMBOSPONDIN, ISOFORM A"/>
    <property type="match status" value="1"/>
</dbReference>
<dbReference type="RefSeq" id="WP_083645867.1">
    <property type="nucleotide sequence ID" value="NZ_AMRU01000022.1"/>
</dbReference>
<feature type="compositionally biased region" description="Acidic residues" evidence="1">
    <location>
        <begin position="160"/>
        <end position="180"/>
    </location>
</feature>
<dbReference type="InterPro" id="IPR028974">
    <property type="entry name" value="TSP_type-3_rpt"/>
</dbReference>
<feature type="region of interest" description="Disordered" evidence="1">
    <location>
        <begin position="160"/>
        <end position="194"/>
    </location>
</feature>
<dbReference type="STRING" id="1229726.GRFL_3612"/>
<reference evidence="2 3" key="1">
    <citation type="submission" date="2016-07" db="EMBL/GenBank/DDBJ databases">
        <title>Multi-omics approach to identify versatile polysaccharide utilization systems of a marine flavobacterium Gramella flava.</title>
        <authorList>
            <person name="Tang K."/>
        </authorList>
    </citation>
    <scope>NUCLEOTIDE SEQUENCE [LARGE SCALE GENOMIC DNA]</scope>
    <source>
        <strain evidence="2 3">JLT2011</strain>
    </source>
</reference>
<organism evidence="2 3">
    <name type="scientific">Christiangramia flava JLT2011</name>
    <dbReference type="NCBI Taxonomy" id="1229726"/>
    <lineage>
        <taxon>Bacteria</taxon>
        <taxon>Pseudomonadati</taxon>
        <taxon>Bacteroidota</taxon>
        <taxon>Flavobacteriia</taxon>
        <taxon>Flavobacteriales</taxon>
        <taxon>Flavobacteriaceae</taxon>
        <taxon>Christiangramia</taxon>
    </lineage>
</organism>
<dbReference type="GO" id="GO:0005509">
    <property type="term" value="F:calcium ion binding"/>
    <property type="evidence" value="ECO:0007669"/>
    <property type="project" value="InterPro"/>
</dbReference>
<dbReference type="EMBL" id="CP016359">
    <property type="protein sequence ID" value="APU70336.1"/>
    <property type="molecule type" value="Genomic_DNA"/>
</dbReference>
<keyword evidence="3" id="KW-1185">Reference proteome</keyword>
<gene>
    <name evidence="2" type="ORF">GRFL_3612</name>
</gene>
<dbReference type="Proteomes" id="UP000186230">
    <property type="component" value="Chromosome"/>
</dbReference>
<evidence type="ECO:0000313" key="3">
    <source>
        <dbReference type="Proteomes" id="UP000186230"/>
    </source>
</evidence>
<name>A0A1L7I9Q1_9FLAO</name>